<dbReference type="EMBL" id="AEVO01000055">
    <property type="protein sequence ID" value="EFY07027.1"/>
    <property type="molecule type" value="Genomic_DNA"/>
</dbReference>
<sequence>MLIFYQKRSAAKTLFFKAEFIARRNSVFNQAFSTGQYIAG</sequence>
<proteinExistence type="predicted"/>
<organism evidence="1 2">
    <name type="scientific">Succinatimonas hippei (strain DSM 22608 / JCM 16073 / KCTC 15190 / YIT 12066)</name>
    <dbReference type="NCBI Taxonomy" id="762983"/>
    <lineage>
        <taxon>Bacteria</taxon>
        <taxon>Pseudomonadati</taxon>
        <taxon>Pseudomonadota</taxon>
        <taxon>Gammaproteobacteria</taxon>
        <taxon>Aeromonadales</taxon>
        <taxon>Succinivibrionaceae</taxon>
        <taxon>Succinatimonas</taxon>
    </lineage>
</organism>
<accession>E8LKE4</accession>
<name>E8LKE4_SUCHY</name>
<comment type="caution">
    <text evidence="1">The sequence shown here is derived from an EMBL/GenBank/DDBJ whole genome shotgun (WGS) entry which is preliminary data.</text>
</comment>
<dbReference type="HOGENOM" id="CLU_3297527_0_0_6"/>
<evidence type="ECO:0000313" key="2">
    <source>
        <dbReference type="Proteomes" id="UP000018458"/>
    </source>
</evidence>
<gene>
    <name evidence="1" type="ORF">HMPREF9444_01182</name>
</gene>
<reference evidence="1 2" key="1">
    <citation type="submission" date="2011-01" db="EMBL/GenBank/DDBJ databases">
        <authorList>
            <person name="Weinstock G."/>
            <person name="Sodergren E."/>
            <person name="Clifton S."/>
            <person name="Fulton L."/>
            <person name="Fulton B."/>
            <person name="Courtney L."/>
            <person name="Fronick C."/>
            <person name="Harrison M."/>
            <person name="Strong C."/>
            <person name="Farmer C."/>
            <person name="Delahaunty K."/>
            <person name="Markovic C."/>
            <person name="Hall O."/>
            <person name="Minx P."/>
            <person name="Tomlinson C."/>
            <person name="Mitreva M."/>
            <person name="Hou S."/>
            <person name="Chen J."/>
            <person name="Wollam A."/>
            <person name="Pepin K.H."/>
            <person name="Johnson M."/>
            <person name="Bhonagiri V."/>
            <person name="Zhang X."/>
            <person name="Suruliraj S."/>
            <person name="Warren W."/>
            <person name="Chinwalla A."/>
            <person name="Mardis E.R."/>
            <person name="Wilson R.K."/>
        </authorList>
    </citation>
    <scope>NUCLEOTIDE SEQUENCE [LARGE SCALE GENOMIC DNA]</scope>
    <source>
        <strain evidence="2">DSM 22608 / JCM 16073 / KCTC 15190 / YIT 12066</strain>
    </source>
</reference>
<evidence type="ECO:0000313" key="1">
    <source>
        <dbReference type="EMBL" id="EFY07027.1"/>
    </source>
</evidence>
<protein>
    <submittedName>
        <fullName evidence="1">Uncharacterized protein</fullName>
    </submittedName>
</protein>
<dbReference type="Proteomes" id="UP000018458">
    <property type="component" value="Unassembled WGS sequence"/>
</dbReference>
<keyword evidence="2" id="KW-1185">Reference proteome</keyword>
<dbReference type="STRING" id="762983.HMPREF9444_01182"/>
<dbReference type="AlphaFoldDB" id="E8LKE4"/>